<gene>
    <name evidence="1" type="ORF">MC378_08690</name>
</gene>
<dbReference type="AlphaFoldDB" id="A0A9X2AJP4"/>
<accession>A0A9X2AJP4</accession>
<keyword evidence="2" id="KW-1185">Reference proteome</keyword>
<evidence type="ECO:0000313" key="2">
    <source>
        <dbReference type="Proteomes" id="UP001139369"/>
    </source>
</evidence>
<protein>
    <submittedName>
        <fullName evidence="1">Uncharacterized protein</fullName>
    </submittedName>
</protein>
<comment type="caution">
    <text evidence="1">The sequence shown here is derived from an EMBL/GenBank/DDBJ whole genome shotgun (WGS) entry which is preliminary data.</text>
</comment>
<sequence length="199" mass="24154">MKYSFSLISLLIIFVALFFFEGPIVLFLKLLIIPSFYLILFYWEYSVFDKKIESSFKIKSQKKLITWYHSFFVIQMTMITINLNFDTSTKIILLLFTWTAIVLDIIIFFLYKKKKPYTLFIRNNEFIFIEKWTNKRDITGLNRILFDRISKKLEFRFDDNYKLKINTLEYKKADIDKLLELLLEKSNYPISIPNNYKEE</sequence>
<proteinExistence type="predicted"/>
<dbReference type="EMBL" id="JAKQYM010000005">
    <property type="protein sequence ID" value="MCI2229242.1"/>
    <property type="molecule type" value="Genomic_DNA"/>
</dbReference>
<organism evidence="1 2">
    <name type="scientific">Polaribacter marinus</name>
    <dbReference type="NCBI Taxonomy" id="2916838"/>
    <lineage>
        <taxon>Bacteria</taxon>
        <taxon>Pseudomonadati</taxon>
        <taxon>Bacteroidota</taxon>
        <taxon>Flavobacteriia</taxon>
        <taxon>Flavobacteriales</taxon>
        <taxon>Flavobacteriaceae</taxon>
    </lineage>
</organism>
<dbReference type="Proteomes" id="UP001139369">
    <property type="component" value="Unassembled WGS sequence"/>
</dbReference>
<evidence type="ECO:0000313" key="1">
    <source>
        <dbReference type="EMBL" id="MCI2229242.1"/>
    </source>
</evidence>
<dbReference type="RefSeq" id="WP_242178372.1">
    <property type="nucleotide sequence ID" value="NZ_JAKQYM010000005.1"/>
</dbReference>
<reference evidence="1" key="1">
    <citation type="submission" date="2022-02" db="EMBL/GenBank/DDBJ databases">
        <title>Polaribacter sp. MSW13, isolated from seawater.</title>
        <authorList>
            <person name="Kristyanto S."/>
            <person name="Jung J."/>
            <person name="Jeon C.O."/>
        </authorList>
    </citation>
    <scope>NUCLEOTIDE SEQUENCE</scope>
    <source>
        <strain evidence="1">MSW13</strain>
    </source>
</reference>
<name>A0A9X2AJP4_9FLAO</name>